<evidence type="ECO:0000313" key="3">
    <source>
        <dbReference type="Proteomes" id="UP001249851"/>
    </source>
</evidence>
<feature type="compositionally biased region" description="Polar residues" evidence="1">
    <location>
        <begin position="115"/>
        <end position="131"/>
    </location>
</feature>
<name>A0AAD9V640_ACRCE</name>
<gene>
    <name evidence="2" type="ORF">P5673_014387</name>
</gene>
<keyword evidence="3" id="KW-1185">Reference proteome</keyword>
<evidence type="ECO:0000256" key="1">
    <source>
        <dbReference type="SAM" id="MobiDB-lite"/>
    </source>
</evidence>
<accession>A0AAD9V640</accession>
<feature type="compositionally biased region" description="Low complexity" evidence="1">
    <location>
        <begin position="139"/>
        <end position="153"/>
    </location>
</feature>
<dbReference type="AlphaFoldDB" id="A0AAD9V640"/>
<protein>
    <submittedName>
        <fullName evidence="2">Uncharacterized protein</fullName>
    </submittedName>
</protein>
<comment type="caution">
    <text evidence="2">The sequence shown here is derived from an EMBL/GenBank/DDBJ whole genome shotgun (WGS) entry which is preliminary data.</text>
</comment>
<organism evidence="2 3">
    <name type="scientific">Acropora cervicornis</name>
    <name type="common">Staghorn coral</name>
    <dbReference type="NCBI Taxonomy" id="6130"/>
    <lineage>
        <taxon>Eukaryota</taxon>
        <taxon>Metazoa</taxon>
        <taxon>Cnidaria</taxon>
        <taxon>Anthozoa</taxon>
        <taxon>Hexacorallia</taxon>
        <taxon>Scleractinia</taxon>
        <taxon>Astrocoeniina</taxon>
        <taxon>Acroporidae</taxon>
        <taxon>Acropora</taxon>
    </lineage>
</organism>
<feature type="region of interest" description="Disordered" evidence="1">
    <location>
        <begin position="106"/>
        <end position="171"/>
    </location>
</feature>
<reference evidence="2" key="2">
    <citation type="journal article" date="2023" name="Science">
        <title>Genomic signatures of disease resistance in endangered staghorn corals.</title>
        <authorList>
            <person name="Vollmer S.V."/>
            <person name="Selwyn J.D."/>
            <person name="Despard B.A."/>
            <person name="Roesel C.L."/>
        </authorList>
    </citation>
    <scope>NUCLEOTIDE SEQUENCE</scope>
    <source>
        <strain evidence="2">K2</strain>
    </source>
</reference>
<sequence length="188" mass="20990">MSCKERNGQLCQFCEKDETTSVPLPTRRHIPTMASYLTSNISLGVQPPPVAVGLYNSDKLSSLRVDELSLYFSHHKITFKGKKAEKVAMIKAYIGSLLYNSMGRQQPLQPPLRTVHQQATSSEVETDTQSDVVDRVVGSSPTSSSDESSPETDFLPETGAETLPMSKYGRKRARVERDNYVSWDKIVF</sequence>
<dbReference type="Proteomes" id="UP001249851">
    <property type="component" value="Unassembled WGS sequence"/>
</dbReference>
<proteinExistence type="predicted"/>
<dbReference type="EMBL" id="JARQWQ010000028">
    <property type="protein sequence ID" value="KAK2562681.1"/>
    <property type="molecule type" value="Genomic_DNA"/>
</dbReference>
<evidence type="ECO:0000313" key="2">
    <source>
        <dbReference type="EMBL" id="KAK2562681.1"/>
    </source>
</evidence>
<reference evidence="2" key="1">
    <citation type="journal article" date="2023" name="G3 (Bethesda)">
        <title>Whole genome assembly and annotation of the endangered Caribbean coral Acropora cervicornis.</title>
        <authorList>
            <person name="Selwyn J.D."/>
            <person name="Vollmer S.V."/>
        </authorList>
    </citation>
    <scope>NUCLEOTIDE SEQUENCE</scope>
    <source>
        <strain evidence="2">K2</strain>
    </source>
</reference>